<name>A0A0B7AI69_9EUPU</name>
<accession>A0A0B7AI69</accession>
<sequence length="87" mass="10162">MMSDRRAEIARKKAQIEQLRKERKEKEIAKQTEGPSNHFHKQALTVCPPTQILFSEILKSQLQMLQEIRHLGSSPQALRLQVLWESL</sequence>
<proteinExistence type="predicted"/>
<dbReference type="EMBL" id="HACG01033819">
    <property type="protein sequence ID" value="CEK80684.1"/>
    <property type="molecule type" value="Transcribed_RNA"/>
</dbReference>
<organism evidence="2">
    <name type="scientific">Arion vulgaris</name>
    <dbReference type="NCBI Taxonomy" id="1028688"/>
    <lineage>
        <taxon>Eukaryota</taxon>
        <taxon>Metazoa</taxon>
        <taxon>Spiralia</taxon>
        <taxon>Lophotrochozoa</taxon>
        <taxon>Mollusca</taxon>
        <taxon>Gastropoda</taxon>
        <taxon>Heterobranchia</taxon>
        <taxon>Euthyneura</taxon>
        <taxon>Panpulmonata</taxon>
        <taxon>Eupulmonata</taxon>
        <taxon>Stylommatophora</taxon>
        <taxon>Helicina</taxon>
        <taxon>Arionoidea</taxon>
        <taxon>Arionidae</taxon>
        <taxon>Arion</taxon>
    </lineage>
</organism>
<evidence type="ECO:0000313" key="2">
    <source>
        <dbReference type="EMBL" id="CEK80684.1"/>
    </source>
</evidence>
<protein>
    <submittedName>
        <fullName evidence="2">Uncharacterized protein</fullName>
    </submittedName>
</protein>
<feature type="region of interest" description="Disordered" evidence="1">
    <location>
        <begin position="22"/>
        <end position="42"/>
    </location>
</feature>
<dbReference type="AlphaFoldDB" id="A0A0B7AI69"/>
<reference evidence="2" key="1">
    <citation type="submission" date="2014-12" db="EMBL/GenBank/DDBJ databases">
        <title>Insight into the proteome of Arion vulgaris.</title>
        <authorList>
            <person name="Aradska J."/>
            <person name="Bulat T."/>
            <person name="Smidak R."/>
            <person name="Sarate P."/>
            <person name="Gangsoo J."/>
            <person name="Sialana F."/>
            <person name="Bilban M."/>
            <person name="Lubec G."/>
        </authorList>
    </citation>
    <scope>NUCLEOTIDE SEQUENCE</scope>
    <source>
        <tissue evidence="2">Skin</tissue>
    </source>
</reference>
<evidence type="ECO:0000256" key="1">
    <source>
        <dbReference type="SAM" id="MobiDB-lite"/>
    </source>
</evidence>
<gene>
    <name evidence="2" type="primary">ORF122113</name>
</gene>